<name>A0A4R8XUT8_9MICO</name>
<feature type="compositionally biased region" description="Acidic residues" evidence="1">
    <location>
        <begin position="58"/>
        <end position="77"/>
    </location>
</feature>
<dbReference type="EMBL" id="SOGN01000026">
    <property type="protein sequence ID" value="TFC82319.1"/>
    <property type="molecule type" value="Genomic_DNA"/>
</dbReference>
<comment type="caution">
    <text evidence="2">The sequence shown here is derived from an EMBL/GenBank/DDBJ whole genome shotgun (WGS) entry which is preliminary data.</text>
</comment>
<gene>
    <name evidence="2" type="ORF">E3T23_05120</name>
</gene>
<sequence length="77" mass="8651">MASDPDGLWPRRADAASDGLDENRAIDDIELTLAEDSPIIEEEDPEWMADADQRAVEQGDEDDDREAEEPVEPEPRE</sequence>
<dbReference type="OrthoDB" id="5124864at2"/>
<proteinExistence type="predicted"/>
<dbReference type="AlphaFoldDB" id="A0A4R8XUT8"/>
<accession>A0A4R8XUT8</accession>
<organism evidence="2 3">
    <name type="scientific">Cryobacterium cheniae</name>
    <dbReference type="NCBI Taxonomy" id="1259262"/>
    <lineage>
        <taxon>Bacteria</taxon>
        <taxon>Bacillati</taxon>
        <taxon>Actinomycetota</taxon>
        <taxon>Actinomycetes</taxon>
        <taxon>Micrococcales</taxon>
        <taxon>Microbacteriaceae</taxon>
        <taxon>Cryobacterium</taxon>
    </lineage>
</organism>
<dbReference type="Proteomes" id="UP000298433">
    <property type="component" value="Unassembled WGS sequence"/>
</dbReference>
<evidence type="ECO:0000256" key="1">
    <source>
        <dbReference type="SAM" id="MobiDB-lite"/>
    </source>
</evidence>
<keyword evidence="3" id="KW-1185">Reference proteome</keyword>
<protein>
    <submittedName>
        <fullName evidence="2">Uncharacterized protein</fullName>
    </submittedName>
</protein>
<evidence type="ECO:0000313" key="3">
    <source>
        <dbReference type="Proteomes" id="UP000298433"/>
    </source>
</evidence>
<feature type="region of interest" description="Disordered" evidence="1">
    <location>
        <begin position="1"/>
        <end position="77"/>
    </location>
</feature>
<dbReference type="RefSeq" id="WP_134369311.1">
    <property type="nucleotide sequence ID" value="NZ_SOGN01000026.1"/>
</dbReference>
<feature type="compositionally biased region" description="Basic and acidic residues" evidence="1">
    <location>
        <begin position="9"/>
        <end position="27"/>
    </location>
</feature>
<reference evidence="2 3" key="1">
    <citation type="submission" date="2019-03" db="EMBL/GenBank/DDBJ databases">
        <title>Genomics of glacier-inhabiting Cryobacterium strains.</title>
        <authorList>
            <person name="Liu Q."/>
            <person name="Xin Y.-H."/>
        </authorList>
    </citation>
    <scope>NUCLEOTIDE SEQUENCE [LARGE SCALE GENOMIC DNA]</scope>
    <source>
        <strain evidence="2 3">TMT2-48-2</strain>
    </source>
</reference>
<feature type="compositionally biased region" description="Acidic residues" evidence="1">
    <location>
        <begin position="38"/>
        <end position="49"/>
    </location>
</feature>
<evidence type="ECO:0000313" key="2">
    <source>
        <dbReference type="EMBL" id="TFC82319.1"/>
    </source>
</evidence>